<dbReference type="InterPro" id="IPR011545">
    <property type="entry name" value="DEAD/DEAH_box_helicase_dom"/>
</dbReference>
<keyword evidence="6" id="KW-0378">Hydrolase</keyword>
<proteinExistence type="predicted"/>
<feature type="compositionally biased region" description="Basic residues" evidence="3">
    <location>
        <begin position="1387"/>
        <end position="1401"/>
    </location>
</feature>
<evidence type="ECO:0000259" key="5">
    <source>
        <dbReference type="PROSITE" id="PS51194"/>
    </source>
</evidence>
<dbReference type="Gene3D" id="3.40.960.10">
    <property type="entry name" value="VSR Endonuclease"/>
    <property type="match status" value="1"/>
</dbReference>
<dbReference type="InterPro" id="IPR018973">
    <property type="entry name" value="MZB"/>
</dbReference>
<dbReference type="Gene3D" id="3.40.50.300">
    <property type="entry name" value="P-loop containing nucleotide triphosphate hydrolases"/>
    <property type="match status" value="2"/>
</dbReference>
<sequence>MPAPYSPFQVAKKLADEYRHLLRTVFRPARQELRDAFDAALNEEGFLVRDIYLQVLPAYERTEPIEGLSQEVRQWFGQIAERPYRHQAEAASRILQGQPVILATGTGSGKTEAFLMPIVDWCFRHRGKTGVKAILIYPMNALVNNQRDRLRRLLAGTGISFGRYTGETELSGERPSDAPDEERCVRSEFWQNPPDLLLTNYQMLDYMLIRDDGRRIFKNHQVRFIVLDEVHNYHGKLGTDIAFLMRRLRAFLKKMNPNAPEPIFIGTSATLQSGMGEDPRQAIAEFFTKLTGQKTEKDAVILDTPVVPPPMPPDLTMPALPEISEQELDAFDPKSEESVKRLAAKLVSDVVADGADAGSLYARTPLAYRLLEWLQKPIAFGELVNRWAKERGIEPNEQVQREVEAALLVGSALPDEHPLKLRLRTHRLLRGLLPFWRCLNCGKLLRHGERDCPNCGSKALPLVLCRTCGWDFYACYKPDEDKKRLHPWVQPTSTDQTIFLYEPPKESLEVDAEEETTDEGSEETTTQQHYSTLRLCPKCLAIVKDGVCPSGCSAPLREFAAYERRGTICPICRSRYGNRDVLTKVNMGVSRAVKEVARALIQYLPEEQQKVLIFCDSRQDAAHQAWFIKNTEKRLSVRRAIYHCLKDEEEPHDWEWLKGKVLEWLVRNGIVTEELRTRDARERALKRVEGALLTEFAIQPNVRQSLERLGLVRVRYAGLEEVLRRDNFEQLCREHNLPTEKVRQAIPHLLDLMRTKGALAHPAIQRAFNAGSQVAVEYDLLSSGGRWFPKAFTRPGQSMPSREQQNQGHYQLLRAEMLLALCQRFLGSRPTLQSLQALLEFLEQTGHLIWANIGNNGQGYQVALDLLEFEVARSWVRCDTCGRVVANEPAGTPCPRVSYQKACQGKLREWDGPFAESNVWALQIAHPNLPPINAGEHTAAVTDEERQRIEQAFQKQPPEVNAIACTPTLELGIDIGDLEAVALRNIPPNPAHYAQRAGRTGRQTRMGVVAGFSRARPHDGYFFDHPDEIIFGAIYPPRFYADNRIALACHVRSIVFEEAQLPIPPNLEPYISDEGHINATEVEKLVNGIQKALETGKRRALEVFGDFEWVNEQWVDEVIRDFPEKVRQVIELRAKAIEEAVKNMRFYANKVQQTQQERQLEQGYRELANRLRTDRDYAYLPRVLAEAGLLPGYAFPPQPGSLHLGLQPEPIFTSRLQAQWEYAPGQVVYARGGKWEVKGIALNQPGGITERGILKFEFTLCPSCGLANPKSNNNCLRCGAELTERSKIAWDVGAFRAELTTAQPEEEEDRSMRAFDFAAHPQRDGEVVTYHLGDGCYLEMRRQESIFWLNLGRIETNPDGTVKEVRSFWICEKCGESVEPPAEGSQKAKKGRKQKAQRRHSQTCDGEPIEIALGHQTKADTLRLIVPGVELLGAEGVRWAWSLVYAIVQGAALAFQLDEEDIDGFVLVKRDEQGEQVLEIFWVDTVVGGSGVLQDLAENFPKVAKFALKHLEGHDCAGSCYRCLRTYRNQKVHHLLDWQLIVDWLKVAAQAEVVQVGRQVPPMQGPEWEEARREGCQSPAELRLLKAIRSAGLPEPEKQYQVVDEQGQLITAADFAYPEHRLLIYVDGLAFHSSLPQRLHDARINRWLQRQNYRVLRFLGTEVYRYAKHCVEEIQKFFRSD</sequence>
<dbReference type="PANTHER" id="PTHR47957:SF3">
    <property type="entry name" value="ATP-DEPENDENT HELICASE HRQ1"/>
    <property type="match status" value="1"/>
</dbReference>
<dbReference type="SUPFAM" id="SSF52980">
    <property type="entry name" value="Restriction endonuclease-like"/>
    <property type="match status" value="1"/>
</dbReference>
<evidence type="ECO:0000259" key="4">
    <source>
        <dbReference type="PROSITE" id="PS51192"/>
    </source>
</evidence>
<dbReference type="SMART" id="SM00490">
    <property type="entry name" value="HELICc"/>
    <property type="match status" value="1"/>
</dbReference>
<gene>
    <name evidence="6" type="primary">cshA</name>
    <name evidence="6" type="ORF">HRbin17_01248</name>
</gene>
<dbReference type="InterPro" id="IPR007569">
    <property type="entry name" value="DUF559"/>
</dbReference>
<dbReference type="InterPro" id="IPR014001">
    <property type="entry name" value="Helicase_ATP-bd"/>
</dbReference>
<evidence type="ECO:0000313" key="7">
    <source>
        <dbReference type="Proteomes" id="UP000236173"/>
    </source>
</evidence>
<evidence type="ECO:0000256" key="2">
    <source>
        <dbReference type="ARBA" id="ARBA00022840"/>
    </source>
</evidence>
<dbReference type="InterPro" id="IPR027417">
    <property type="entry name" value="P-loop_NTPase"/>
</dbReference>
<evidence type="ECO:0000313" key="6">
    <source>
        <dbReference type="EMBL" id="GBC98734.1"/>
    </source>
</evidence>
<name>A0A2H5XC44_9BACT</name>
<dbReference type="GO" id="GO:0003676">
    <property type="term" value="F:nucleic acid binding"/>
    <property type="evidence" value="ECO:0007669"/>
    <property type="project" value="InterPro"/>
</dbReference>
<feature type="region of interest" description="Disordered" evidence="3">
    <location>
        <begin position="1378"/>
        <end position="1402"/>
    </location>
</feature>
<protein>
    <submittedName>
        <fullName evidence="6">DEAD-box ATP-dependent RNA helicase CshA</fullName>
        <ecNumber evidence="6">3.6.4.13</ecNumber>
    </submittedName>
</protein>
<accession>A0A2H5XC44</accession>
<keyword evidence="1" id="KW-0547">Nucleotide-binding</keyword>
<dbReference type="GO" id="GO:0003724">
    <property type="term" value="F:RNA helicase activity"/>
    <property type="evidence" value="ECO:0007669"/>
    <property type="project" value="UniProtKB-EC"/>
</dbReference>
<evidence type="ECO:0000256" key="1">
    <source>
        <dbReference type="ARBA" id="ARBA00022741"/>
    </source>
</evidence>
<dbReference type="Pfam" id="PF00271">
    <property type="entry name" value="Helicase_C"/>
    <property type="match status" value="1"/>
</dbReference>
<dbReference type="GO" id="GO:0006289">
    <property type="term" value="P:nucleotide-excision repair"/>
    <property type="evidence" value="ECO:0007669"/>
    <property type="project" value="TreeGrafter"/>
</dbReference>
<dbReference type="GO" id="GO:0036297">
    <property type="term" value="P:interstrand cross-link repair"/>
    <property type="evidence" value="ECO:0007669"/>
    <property type="project" value="TreeGrafter"/>
</dbReference>
<dbReference type="InterPro" id="IPR001650">
    <property type="entry name" value="Helicase_C-like"/>
</dbReference>
<organism evidence="6 7">
    <name type="scientific">Candidatus Fervidibacter japonicus</name>
    <dbReference type="NCBI Taxonomy" id="2035412"/>
    <lineage>
        <taxon>Bacteria</taxon>
        <taxon>Candidatus Fervidibacterota</taxon>
        <taxon>Candidatus Fervidibacter</taxon>
    </lineage>
</organism>
<dbReference type="Pfam" id="PF09369">
    <property type="entry name" value="MZB"/>
    <property type="match status" value="1"/>
</dbReference>
<dbReference type="SMART" id="SM00487">
    <property type="entry name" value="DEXDc"/>
    <property type="match status" value="1"/>
</dbReference>
<feature type="domain" description="Helicase ATP-binding" evidence="4">
    <location>
        <begin position="91"/>
        <end position="289"/>
    </location>
</feature>
<evidence type="ECO:0000256" key="3">
    <source>
        <dbReference type="SAM" id="MobiDB-lite"/>
    </source>
</evidence>
<feature type="domain" description="Helicase C-terminal" evidence="5">
    <location>
        <begin position="870"/>
        <end position="1075"/>
    </location>
</feature>
<keyword evidence="2" id="KW-0067">ATP-binding</keyword>
<dbReference type="SUPFAM" id="SSF52540">
    <property type="entry name" value="P-loop containing nucleoside triphosphate hydrolases"/>
    <property type="match status" value="2"/>
</dbReference>
<dbReference type="EMBL" id="BEHT01000015">
    <property type="protein sequence ID" value="GBC98734.1"/>
    <property type="molecule type" value="Genomic_DNA"/>
</dbReference>
<dbReference type="Proteomes" id="UP000236173">
    <property type="component" value="Unassembled WGS sequence"/>
</dbReference>
<dbReference type="InterPro" id="IPR011335">
    <property type="entry name" value="Restrct_endonuc-II-like"/>
</dbReference>
<keyword evidence="6" id="KW-0347">Helicase</keyword>
<dbReference type="Pfam" id="PF04480">
    <property type="entry name" value="DUF559"/>
    <property type="match status" value="1"/>
</dbReference>
<dbReference type="PROSITE" id="PS51192">
    <property type="entry name" value="HELICASE_ATP_BIND_1"/>
    <property type="match status" value="1"/>
</dbReference>
<dbReference type="GO" id="GO:0005524">
    <property type="term" value="F:ATP binding"/>
    <property type="evidence" value="ECO:0007669"/>
    <property type="project" value="UniProtKB-KW"/>
</dbReference>
<comment type="caution">
    <text evidence="6">The sequence shown here is derived from an EMBL/GenBank/DDBJ whole genome shotgun (WGS) entry which is preliminary data.</text>
</comment>
<dbReference type="PROSITE" id="PS51194">
    <property type="entry name" value="HELICASE_CTER"/>
    <property type="match status" value="1"/>
</dbReference>
<dbReference type="Pfam" id="PF00270">
    <property type="entry name" value="DEAD"/>
    <property type="match status" value="1"/>
</dbReference>
<reference evidence="7" key="1">
    <citation type="submission" date="2017-09" db="EMBL/GenBank/DDBJ databases">
        <title>Metaegenomics of thermophilic ammonia-oxidizing enrichment culture.</title>
        <authorList>
            <person name="Kato S."/>
            <person name="Suzuki K."/>
        </authorList>
    </citation>
    <scope>NUCLEOTIDE SEQUENCE [LARGE SCALE GENOMIC DNA]</scope>
</reference>
<dbReference type="GO" id="GO:0016787">
    <property type="term" value="F:hydrolase activity"/>
    <property type="evidence" value="ECO:0007669"/>
    <property type="project" value="UniProtKB-KW"/>
</dbReference>
<dbReference type="GO" id="GO:0043138">
    <property type="term" value="F:3'-5' DNA helicase activity"/>
    <property type="evidence" value="ECO:0007669"/>
    <property type="project" value="TreeGrafter"/>
</dbReference>
<dbReference type="PANTHER" id="PTHR47957">
    <property type="entry name" value="ATP-DEPENDENT HELICASE HRQ1"/>
    <property type="match status" value="1"/>
</dbReference>
<dbReference type="EC" id="3.6.4.13" evidence="6"/>